<keyword evidence="1" id="KW-1133">Transmembrane helix</keyword>
<dbReference type="AlphaFoldDB" id="A0A0E0K671"/>
<reference evidence="2" key="2">
    <citation type="submission" date="2018-05" db="EMBL/GenBank/DDBJ databases">
        <title>OpunRS2 (Oryza punctata Reference Sequence Version 2).</title>
        <authorList>
            <person name="Zhang J."/>
            <person name="Kudrna D."/>
            <person name="Lee S."/>
            <person name="Talag J."/>
            <person name="Welchert J."/>
            <person name="Wing R.A."/>
        </authorList>
    </citation>
    <scope>NUCLEOTIDE SEQUENCE [LARGE SCALE GENOMIC DNA]</scope>
</reference>
<reference evidence="2" key="1">
    <citation type="submission" date="2015-04" db="UniProtKB">
        <authorList>
            <consortium name="EnsemblPlants"/>
        </authorList>
    </citation>
    <scope>IDENTIFICATION</scope>
</reference>
<dbReference type="EnsemblPlants" id="OPUNC02G32830.1">
    <property type="protein sequence ID" value="OPUNC02G32830.1"/>
    <property type="gene ID" value="OPUNC02G32830"/>
</dbReference>
<protein>
    <recommendedName>
        <fullName evidence="4">Zinc finger GRF-type domain-containing protein</fullName>
    </recommendedName>
</protein>
<feature type="transmembrane region" description="Helical" evidence="1">
    <location>
        <begin position="130"/>
        <end position="151"/>
    </location>
</feature>
<organism evidence="2">
    <name type="scientific">Oryza punctata</name>
    <name type="common">Red rice</name>
    <dbReference type="NCBI Taxonomy" id="4537"/>
    <lineage>
        <taxon>Eukaryota</taxon>
        <taxon>Viridiplantae</taxon>
        <taxon>Streptophyta</taxon>
        <taxon>Embryophyta</taxon>
        <taxon>Tracheophyta</taxon>
        <taxon>Spermatophyta</taxon>
        <taxon>Magnoliopsida</taxon>
        <taxon>Liliopsida</taxon>
        <taxon>Poales</taxon>
        <taxon>Poaceae</taxon>
        <taxon>BOP clade</taxon>
        <taxon>Oryzoideae</taxon>
        <taxon>Oryzeae</taxon>
        <taxon>Oryzinae</taxon>
        <taxon>Oryza</taxon>
    </lineage>
</organism>
<keyword evidence="1" id="KW-0472">Membrane</keyword>
<name>A0A0E0K671_ORYPU</name>
<dbReference type="HOGENOM" id="CLU_081979_2_0_1"/>
<dbReference type="Gramene" id="OPUNC02G32830.1">
    <property type="protein sequence ID" value="OPUNC02G32830.1"/>
    <property type="gene ID" value="OPUNC02G32830"/>
</dbReference>
<dbReference type="Proteomes" id="UP000026962">
    <property type="component" value="Chromosome 2"/>
</dbReference>
<evidence type="ECO:0000313" key="3">
    <source>
        <dbReference type="Proteomes" id="UP000026962"/>
    </source>
</evidence>
<accession>A0A0E0K671</accession>
<dbReference type="OMA" id="EGMSLHA"/>
<evidence type="ECO:0000313" key="2">
    <source>
        <dbReference type="EnsemblPlants" id="OPUNC02G32830.1"/>
    </source>
</evidence>
<sequence>MRGNPNTRGAMQRRYAGGSEDFGMSQGSSFPARLPVGSSGLPLIRCPRCGAAVVECRSMRHGGKVFFKCEENEQDFFKWIESYRKMVEGMSDHVVDEGPSDIAVVDGSIEMKRSSVDNVKIDKLIKLIEVLVMINIGLLVLGFIGVFVMILK</sequence>
<proteinExistence type="predicted"/>
<evidence type="ECO:0000256" key="1">
    <source>
        <dbReference type="SAM" id="Phobius"/>
    </source>
</evidence>
<keyword evidence="3" id="KW-1185">Reference proteome</keyword>
<evidence type="ECO:0008006" key="4">
    <source>
        <dbReference type="Google" id="ProtNLM"/>
    </source>
</evidence>
<keyword evidence="1" id="KW-0812">Transmembrane</keyword>